<feature type="transmembrane region" description="Helical" evidence="1">
    <location>
        <begin position="213"/>
        <end position="232"/>
    </location>
</feature>
<protein>
    <submittedName>
        <fullName evidence="3">Cyt-b5 protein</fullName>
    </submittedName>
</protein>
<keyword evidence="1" id="KW-0812">Transmembrane</keyword>
<dbReference type="Proteomes" id="UP000649617">
    <property type="component" value="Unassembled WGS sequence"/>
</dbReference>
<dbReference type="AlphaFoldDB" id="A0A812KRY1"/>
<accession>A0A812KRY1</accession>
<evidence type="ECO:0000256" key="2">
    <source>
        <dbReference type="SAM" id="SignalP"/>
    </source>
</evidence>
<feature type="chain" id="PRO_5032602096" evidence="2">
    <location>
        <begin position="20"/>
        <end position="558"/>
    </location>
</feature>
<feature type="transmembrane region" description="Helical" evidence="1">
    <location>
        <begin position="533"/>
        <end position="551"/>
    </location>
</feature>
<feature type="transmembrane region" description="Helical" evidence="1">
    <location>
        <begin position="278"/>
        <end position="296"/>
    </location>
</feature>
<keyword evidence="4" id="KW-1185">Reference proteome</keyword>
<name>A0A812KRY1_SYMPI</name>
<feature type="transmembrane region" description="Helical" evidence="1">
    <location>
        <begin position="474"/>
        <end position="499"/>
    </location>
</feature>
<dbReference type="EMBL" id="CAJNIZ010004669">
    <property type="protein sequence ID" value="CAE7234930.1"/>
    <property type="molecule type" value="Genomic_DNA"/>
</dbReference>
<evidence type="ECO:0000256" key="1">
    <source>
        <dbReference type="SAM" id="Phobius"/>
    </source>
</evidence>
<feature type="transmembrane region" description="Helical" evidence="1">
    <location>
        <begin position="403"/>
        <end position="422"/>
    </location>
</feature>
<proteinExistence type="predicted"/>
<keyword evidence="2" id="KW-0732">Signal</keyword>
<dbReference type="OrthoDB" id="447072at2759"/>
<feature type="transmembrane region" description="Helical" evidence="1">
    <location>
        <begin position="239"/>
        <end position="258"/>
    </location>
</feature>
<feature type="transmembrane region" description="Helical" evidence="1">
    <location>
        <begin position="308"/>
        <end position="326"/>
    </location>
</feature>
<comment type="caution">
    <text evidence="3">The sequence shown here is derived from an EMBL/GenBank/DDBJ whole genome shotgun (WGS) entry which is preliminary data.</text>
</comment>
<sequence length="558" mass="61410">MASPPWLVLTLALLWPSLAEPGLLGAEEPCKGQGCAFTEASWEDGGLGLLQRAMGARAQQVQEAQRLVPTLPPGQDVCHAGPPMTLTKADQDFLEGRRKPKCDWQTAGIFCLNWDKIFCWWLPLGDNSHGWFVLVLLAILLLIAGRCSPNPESWTKETATGETPRQIHFWCHDLPPHFSIYISMAGATMWLASAEDHPTYNFKESPALPIHMVPWWLLFLPSVWCMLITGSLPTTRARSVWHIASILTFLPVVLAFILCARTFCLDFHEGGHGHQNLPVAWAFGGMAVALVALLVAPEVNVSSWLRKFALLICSVFYIAGGVSKVMNNRPFLSWLNGKALQKWTYCLANYNNFRGVPYPWLSRHVATDDGWAQLFSVANLLLELPLCFAALMGTGEFGKMGPVRILWCLAGCCFHFGVNLIWGCIQASAYNNEAFVIMLLVVDLPGMWASLARPKNFAPDMKVVAQPASDASKLIQLALSLGSSVVLFVWLVTAVLYHFDDPHWPTTSVPMFSMLCAAGGDCDESFRSGTYTVSWPTGVLMSLAGTAIVLLRPTSAKS</sequence>
<reference evidence="3" key="1">
    <citation type="submission" date="2021-02" db="EMBL/GenBank/DDBJ databases">
        <authorList>
            <person name="Dougan E. K."/>
            <person name="Rhodes N."/>
            <person name="Thang M."/>
            <person name="Chan C."/>
        </authorList>
    </citation>
    <scope>NUCLEOTIDE SEQUENCE</scope>
</reference>
<feature type="signal peptide" evidence="2">
    <location>
        <begin position="1"/>
        <end position="19"/>
    </location>
</feature>
<keyword evidence="1" id="KW-0472">Membrane</keyword>
<evidence type="ECO:0000313" key="3">
    <source>
        <dbReference type="EMBL" id="CAE7234930.1"/>
    </source>
</evidence>
<feature type="transmembrane region" description="Helical" evidence="1">
    <location>
        <begin position="434"/>
        <end position="453"/>
    </location>
</feature>
<organism evidence="3 4">
    <name type="scientific">Symbiodinium pilosum</name>
    <name type="common">Dinoflagellate</name>
    <dbReference type="NCBI Taxonomy" id="2952"/>
    <lineage>
        <taxon>Eukaryota</taxon>
        <taxon>Sar</taxon>
        <taxon>Alveolata</taxon>
        <taxon>Dinophyceae</taxon>
        <taxon>Suessiales</taxon>
        <taxon>Symbiodiniaceae</taxon>
        <taxon>Symbiodinium</taxon>
    </lineage>
</organism>
<keyword evidence="1" id="KW-1133">Transmembrane helix</keyword>
<feature type="transmembrane region" description="Helical" evidence="1">
    <location>
        <begin position="370"/>
        <end position="391"/>
    </location>
</feature>
<gene>
    <name evidence="3" type="primary">Cyt-b5</name>
    <name evidence="3" type="ORF">SPIL2461_LOCUS3762</name>
</gene>
<evidence type="ECO:0000313" key="4">
    <source>
        <dbReference type="Proteomes" id="UP000649617"/>
    </source>
</evidence>